<comment type="caution">
    <text evidence="2">The sequence shown here is derived from an EMBL/GenBank/DDBJ whole genome shotgun (WGS) entry which is preliminary data.</text>
</comment>
<dbReference type="EMBL" id="LUKF01000006">
    <property type="protein sequence ID" value="KYG69866.1"/>
    <property type="molecule type" value="Genomic_DNA"/>
</dbReference>
<sequence>MSKKKIIPVVLIVLILVLAYVAKVFLFKTEFAYAGTVEVTKVDIPARVSSVIEEFQVREGQIVDKGQQVVKLACEDIRISYRLIKSSYDRSNSLFRSGGISREAYDHVKNKMDDVSLRQGWCDIASPLKGTVLTTYFEPGEMVSPGAKLLTVGNLEEVYAYFYLPHDEISKLKLEQKVRAQVPELDDKSFEGVISYINPEAEFTPKNVQTRDERTRLVYAVKIYFNNPEGILKPGMTLEWAAEEP</sequence>
<organism evidence="2 3">
    <name type="scientific">Bdellovibrio bacteriovorus</name>
    <dbReference type="NCBI Taxonomy" id="959"/>
    <lineage>
        <taxon>Bacteria</taxon>
        <taxon>Pseudomonadati</taxon>
        <taxon>Bdellovibrionota</taxon>
        <taxon>Bdellovibrionia</taxon>
        <taxon>Bdellovibrionales</taxon>
        <taxon>Pseudobdellovibrionaceae</taxon>
        <taxon>Bdellovibrio</taxon>
    </lineage>
</organism>
<dbReference type="Gene3D" id="2.40.50.100">
    <property type="match status" value="1"/>
</dbReference>
<gene>
    <name evidence="2" type="ORF">AZI85_16150</name>
</gene>
<evidence type="ECO:0000313" key="3">
    <source>
        <dbReference type="Proteomes" id="UP000075391"/>
    </source>
</evidence>
<dbReference type="AlphaFoldDB" id="A0A150WU20"/>
<evidence type="ECO:0000259" key="1">
    <source>
        <dbReference type="Pfam" id="PF25954"/>
    </source>
</evidence>
<dbReference type="Pfam" id="PF25954">
    <property type="entry name" value="Beta-barrel_RND_2"/>
    <property type="match status" value="1"/>
</dbReference>
<feature type="domain" description="CusB-like beta-barrel" evidence="1">
    <location>
        <begin position="164"/>
        <end position="240"/>
    </location>
</feature>
<dbReference type="Proteomes" id="UP000075391">
    <property type="component" value="Unassembled WGS sequence"/>
</dbReference>
<dbReference type="PANTHER" id="PTHR30438:SF2">
    <property type="entry name" value="MEMBRANE PROTEIN"/>
    <property type="match status" value="1"/>
</dbReference>
<accession>A0A150WU20</accession>
<dbReference type="SUPFAM" id="SSF111369">
    <property type="entry name" value="HlyD-like secretion proteins"/>
    <property type="match status" value="1"/>
</dbReference>
<dbReference type="PANTHER" id="PTHR30438">
    <property type="entry name" value="36 KDA ANTIGEN-RELATED"/>
    <property type="match status" value="1"/>
</dbReference>
<name>A0A150WU20_BDEBC</name>
<protein>
    <submittedName>
        <fullName evidence="2">Secretion protein HlyD</fullName>
    </submittedName>
</protein>
<dbReference type="RefSeq" id="WP_063243218.1">
    <property type="nucleotide sequence ID" value="NZ_LUKF01000006.1"/>
</dbReference>
<dbReference type="GO" id="GO:0005886">
    <property type="term" value="C:plasma membrane"/>
    <property type="evidence" value="ECO:0007669"/>
    <property type="project" value="TreeGrafter"/>
</dbReference>
<proteinExistence type="predicted"/>
<reference evidence="2 3" key="1">
    <citation type="submission" date="2016-03" db="EMBL/GenBank/DDBJ databases">
        <authorList>
            <person name="Ploux O."/>
        </authorList>
    </citation>
    <scope>NUCLEOTIDE SEQUENCE [LARGE SCALE GENOMIC DNA]</scope>
    <source>
        <strain evidence="2 3">BER2</strain>
    </source>
</reference>
<dbReference type="OrthoDB" id="5291878at2"/>
<dbReference type="Gene3D" id="2.40.30.170">
    <property type="match status" value="1"/>
</dbReference>
<evidence type="ECO:0000313" key="2">
    <source>
        <dbReference type="EMBL" id="KYG69866.1"/>
    </source>
</evidence>
<dbReference type="InterPro" id="IPR058792">
    <property type="entry name" value="Beta-barrel_RND_2"/>
</dbReference>